<evidence type="ECO:0000259" key="6">
    <source>
        <dbReference type="Pfam" id="PF01509"/>
    </source>
</evidence>
<dbReference type="PANTHER" id="PTHR13767:SF2">
    <property type="entry name" value="PSEUDOURIDYLATE SYNTHASE TRUB1"/>
    <property type="match status" value="1"/>
</dbReference>
<keyword evidence="4" id="KW-0819">tRNA processing</keyword>
<dbReference type="GO" id="GO:1990481">
    <property type="term" value="P:mRNA pseudouridine synthesis"/>
    <property type="evidence" value="ECO:0007669"/>
    <property type="project" value="TreeGrafter"/>
</dbReference>
<name>A0A9W8CQJ5_9FUNG</name>
<evidence type="ECO:0000313" key="7">
    <source>
        <dbReference type="EMBL" id="KAJ1720611.1"/>
    </source>
</evidence>
<protein>
    <recommendedName>
        <fullName evidence="3">tRNA pseudouridine(55) synthase</fullName>
        <ecNumber evidence="3">5.4.99.25</ecNumber>
    </recommendedName>
</protein>
<evidence type="ECO:0000313" key="8">
    <source>
        <dbReference type="Proteomes" id="UP001149813"/>
    </source>
</evidence>
<evidence type="ECO:0000256" key="5">
    <source>
        <dbReference type="ARBA" id="ARBA00023235"/>
    </source>
</evidence>
<dbReference type="InterPro" id="IPR014780">
    <property type="entry name" value="tRNA_psdUridine_synth_TruB"/>
</dbReference>
<dbReference type="GO" id="GO:0005634">
    <property type="term" value="C:nucleus"/>
    <property type="evidence" value="ECO:0007669"/>
    <property type="project" value="TreeGrafter"/>
</dbReference>
<dbReference type="GO" id="GO:0160148">
    <property type="term" value="F:tRNA pseudouridine(55) synthase activity"/>
    <property type="evidence" value="ECO:0007669"/>
    <property type="project" value="UniProtKB-EC"/>
</dbReference>
<dbReference type="GO" id="GO:0003723">
    <property type="term" value="F:RNA binding"/>
    <property type="evidence" value="ECO:0007669"/>
    <property type="project" value="InterPro"/>
</dbReference>
<evidence type="ECO:0000256" key="3">
    <source>
        <dbReference type="ARBA" id="ARBA00012787"/>
    </source>
</evidence>
<dbReference type="Pfam" id="PF01509">
    <property type="entry name" value="TruB_N"/>
    <property type="match status" value="1"/>
</dbReference>
<dbReference type="PANTHER" id="PTHR13767">
    <property type="entry name" value="TRNA-PSEUDOURIDINE SYNTHASE"/>
    <property type="match status" value="1"/>
</dbReference>
<dbReference type="InterPro" id="IPR002501">
    <property type="entry name" value="PsdUridine_synth_N"/>
</dbReference>
<dbReference type="EC" id="5.4.99.25" evidence="3"/>
<comment type="similarity">
    <text evidence="2">Belongs to the pseudouridine synthase TruB family.</text>
</comment>
<dbReference type="GO" id="GO:0006400">
    <property type="term" value="P:tRNA modification"/>
    <property type="evidence" value="ECO:0007669"/>
    <property type="project" value="TreeGrafter"/>
</dbReference>
<evidence type="ECO:0000256" key="4">
    <source>
        <dbReference type="ARBA" id="ARBA00022694"/>
    </source>
</evidence>
<comment type="catalytic activity">
    <reaction evidence="1">
        <text>a uridine in mRNA = a pseudouridine in mRNA</text>
        <dbReference type="Rhea" id="RHEA:56644"/>
        <dbReference type="Rhea" id="RHEA-COMP:14658"/>
        <dbReference type="Rhea" id="RHEA-COMP:14659"/>
        <dbReference type="ChEBI" id="CHEBI:65314"/>
        <dbReference type="ChEBI" id="CHEBI:65315"/>
    </reaction>
</comment>
<reference evidence="7" key="1">
    <citation type="submission" date="2022-07" db="EMBL/GenBank/DDBJ databases">
        <title>Phylogenomic reconstructions and comparative analyses of Kickxellomycotina fungi.</title>
        <authorList>
            <person name="Reynolds N.K."/>
            <person name="Stajich J.E."/>
            <person name="Barry K."/>
            <person name="Grigoriev I.V."/>
            <person name="Crous P."/>
            <person name="Smith M.E."/>
        </authorList>
    </citation>
    <scope>NUCLEOTIDE SEQUENCE</scope>
    <source>
        <strain evidence="7">NBRC 32514</strain>
    </source>
</reference>
<accession>A0A9W8CQJ5</accession>
<dbReference type="AlphaFoldDB" id="A0A9W8CQJ5"/>
<evidence type="ECO:0000256" key="1">
    <source>
        <dbReference type="ARBA" id="ARBA00001166"/>
    </source>
</evidence>
<keyword evidence="8" id="KW-1185">Reference proteome</keyword>
<dbReference type="Proteomes" id="UP001149813">
    <property type="component" value="Unassembled WGS sequence"/>
</dbReference>
<dbReference type="OrthoDB" id="9995526at2759"/>
<dbReference type="InterPro" id="IPR020103">
    <property type="entry name" value="PsdUridine_synth_cat_dom_sf"/>
</dbReference>
<comment type="caution">
    <text evidence="7">The sequence shown here is derived from an EMBL/GenBank/DDBJ whole genome shotgun (WGS) entry which is preliminary data.</text>
</comment>
<proteinExistence type="inferred from homology"/>
<feature type="domain" description="Pseudouridine synthase II N-terminal" evidence="6">
    <location>
        <begin position="89"/>
        <end position="216"/>
    </location>
</feature>
<gene>
    <name evidence="7" type="primary">PUS4</name>
    <name evidence="7" type="ORF">LPJ53_004775</name>
</gene>
<sequence>MPASAIASASAIAAAAADVAAQRAAAQMHGVFAVNKPAGISCTGVLDYLKRNLGRGAAAEPFAAHFEREAQLRATGRKIRRPRTALDLRVGHGGTLDVEAAGVLVVGLGRGCKRLDGFLRGPKAYVADARLGVATDTHDAEGRVTRLADAAHVDAPRLRQALPRFTGDIWQRPPAFSAARVDGRRLYEYARAGELPPTEPKARCVHVASISLARLANPAGGHWLGSRAGALPADAAQYYAGGRRQWAEGRGQPAVGDVLLPWPCAAAAACTCARWCTTSATASAPRPRC</sequence>
<dbReference type="SUPFAM" id="SSF55120">
    <property type="entry name" value="Pseudouridine synthase"/>
    <property type="match status" value="1"/>
</dbReference>
<dbReference type="EMBL" id="JANBOJ010000241">
    <property type="protein sequence ID" value="KAJ1720611.1"/>
    <property type="molecule type" value="Genomic_DNA"/>
</dbReference>
<organism evidence="7 8">
    <name type="scientific">Coemansia erecta</name>
    <dbReference type="NCBI Taxonomy" id="147472"/>
    <lineage>
        <taxon>Eukaryota</taxon>
        <taxon>Fungi</taxon>
        <taxon>Fungi incertae sedis</taxon>
        <taxon>Zoopagomycota</taxon>
        <taxon>Kickxellomycotina</taxon>
        <taxon>Kickxellomycetes</taxon>
        <taxon>Kickxellales</taxon>
        <taxon>Kickxellaceae</taxon>
        <taxon>Coemansia</taxon>
    </lineage>
</organism>
<dbReference type="Gene3D" id="3.30.2350.10">
    <property type="entry name" value="Pseudouridine synthase"/>
    <property type="match status" value="1"/>
</dbReference>
<evidence type="ECO:0000256" key="2">
    <source>
        <dbReference type="ARBA" id="ARBA00008999"/>
    </source>
</evidence>
<keyword evidence="5 7" id="KW-0413">Isomerase</keyword>